<dbReference type="GO" id="GO:0004497">
    <property type="term" value="F:monooxygenase activity"/>
    <property type="evidence" value="ECO:0007669"/>
    <property type="project" value="UniProtKB-KW"/>
</dbReference>
<keyword evidence="6" id="KW-0560">Oxidoreductase</keyword>
<dbReference type="InterPro" id="IPR051205">
    <property type="entry name" value="UbiH/COQ6_monooxygenase"/>
</dbReference>
<name>A0A844ZV46_9SPHN</name>
<evidence type="ECO:0000256" key="3">
    <source>
        <dbReference type="ARBA" id="ARBA00005349"/>
    </source>
</evidence>
<dbReference type="GO" id="GO:0071949">
    <property type="term" value="F:FAD binding"/>
    <property type="evidence" value="ECO:0007669"/>
    <property type="project" value="InterPro"/>
</dbReference>
<dbReference type="InterPro" id="IPR002938">
    <property type="entry name" value="FAD-bd"/>
</dbReference>
<organism evidence="9 10">
    <name type="scientific">Pontixanthobacter aquaemixtae</name>
    <dbReference type="NCBI Taxonomy" id="1958940"/>
    <lineage>
        <taxon>Bacteria</taxon>
        <taxon>Pseudomonadati</taxon>
        <taxon>Pseudomonadota</taxon>
        <taxon>Alphaproteobacteria</taxon>
        <taxon>Sphingomonadales</taxon>
        <taxon>Erythrobacteraceae</taxon>
        <taxon>Pontixanthobacter</taxon>
    </lineage>
</organism>
<evidence type="ECO:0000256" key="1">
    <source>
        <dbReference type="ARBA" id="ARBA00001974"/>
    </source>
</evidence>
<comment type="cofactor">
    <cofactor evidence="1">
        <name>FAD</name>
        <dbReference type="ChEBI" id="CHEBI:57692"/>
    </cofactor>
</comment>
<comment type="similarity">
    <text evidence="3">Belongs to the UbiH/COQ6 family.</text>
</comment>
<dbReference type="GO" id="GO:0016705">
    <property type="term" value="F:oxidoreductase activity, acting on paired donors, with incorporation or reduction of molecular oxygen"/>
    <property type="evidence" value="ECO:0007669"/>
    <property type="project" value="InterPro"/>
</dbReference>
<dbReference type="NCBIfam" id="NF006593">
    <property type="entry name" value="PRK09126.1"/>
    <property type="match status" value="1"/>
</dbReference>
<evidence type="ECO:0000313" key="10">
    <source>
        <dbReference type="Proteomes" id="UP000442714"/>
    </source>
</evidence>
<evidence type="ECO:0000256" key="5">
    <source>
        <dbReference type="ARBA" id="ARBA00022827"/>
    </source>
</evidence>
<keyword evidence="5" id="KW-0274">FAD</keyword>
<dbReference type="Gene3D" id="3.50.50.60">
    <property type="entry name" value="FAD/NAD(P)-binding domain"/>
    <property type="match status" value="2"/>
</dbReference>
<gene>
    <name evidence="9" type="primary">ubiM</name>
    <name evidence="9" type="ORF">GRI41_09370</name>
</gene>
<dbReference type="PANTHER" id="PTHR43876">
    <property type="entry name" value="UBIQUINONE BIOSYNTHESIS MONOOXYGENASE COQ6, MITOCHONDRIAL"/>
    <property type="match status" value="1"/>
</dbReference>
<evidence type="ECO:0000259" key="8">
    <source>
        <dbReference type="Pfam" id="PF01494"/>
    </source>
</evidence>
<dbReference type="InterPro" id="IPR036188">
    <property type="entry name" value="FAD/NAD-bd_sf"/>
</dbReference>
<dbReference type="PRINTS" id="PR00420">
    <property type="entry name" value="RNGMNOXGNASE"/>
</dbReference>
<protein>
    <submittedName>
        <fullName evidence="9">5-demethoxyubiquinol-8 5-hydroxylase UbiM</fullName>
    </submittedName>
</protein>
<sequence>MYTQIVIVGAGPAGLSLARALSSSGARIILVDTQQLTALSDPSFDGREIALTHQSISDLEQLGVWDRIDAKEVFTLREAQIYDGKSPYALRYGPGEIDGQLGCMVSNCTIRKAAYEAVKVLENVEVLAGAKVVSLEVGKRSVRITLSDGKDISAALLIGADSRFSFVRDQLGIGAEMNRLGKAMLVGRVKIGSWHDDIATEWFDHGQTLALLPLGDGVASAVLTLPESEAATLQKLKAEALGQELQRRYRGRFGTMTPLSPLHSYPLTTTYSKRFVAHRAALIGDAAVGMHPVTAHGFNLGLASVRHLSEEILPILERGGDPANPAALARYERRHRRESRPIYLATNSIVGLYTDDRPPARIARRVSLRLAQLLPARKAVQRMLMKPARERTRLRRSVISSKLRLGR</sequence>
<proteinExistence type="inferred from homology"/>
<evidence type="ECO:0000256" key="6">
    <source>
        <dbReference type="ARBA" id="ARBA00023002"/>
    </source>
</evidence>
<dbReference type="RefSeq" id="WP_160604764.1">
    <property type="nucleotide sequence ID" value="NZ_WTYX01000002.1"/>
</dbReference>
<keyword evidence="7" id="KW-0503">Monooxygenase</keyword>
<dbReference type="PANTHER" id="PTHR43876:SF25">
    <property type="entry name" value="MONOOXYGENASE NMA2164"/>
    <property type="match status" value="1"/>
</dbReference>
<dbReference type="SUPFAM" id="SSF51905">
    <property type="entry name" value="FAD/NAD(P)-binding domain"/>
    <property type="match status" value="1"/>
</dbReference>
<dbReference type="Proteomes" id="UP000442714">
    <property type="component" value="Unassembled WGS sequence"/>
</dbReference>
<keyword evidence="10" id="KW-1185">Reference proteome</keyword>
<evidence type="ECO:0000256" key="4">
    <source>
        <dbReference type="ARBA" id="ARBA00022630"/>
    </source>
</evidence>
<dbReference type="Pfam" id="PF01494">
    <property type="entry name" value="FAD_binding_3"/>
    <property type="match status" value="1"/>
</dbReference>
<comment type="pathway">
    <text evidence="2">Cofactor biosynthesis; ubiquinone biosynthesis.</text>
</comment>
<reference evidence="9 10" key="1">
    <citation type="submission" date="2019-12" db="EMBL/GenBank/DDBJ databases">
        <title>Genomic-based taxomic classification of the family Erythrobacteraceae.</title>
        <authorList>
            <person name="Xu L."/>
        </authorList>
    </citation>
    <scope>NUCLEOTIDE SEQUENCE [LARGE SCALE GENOMIC DNA]</scope>
    <source>
        <strain evidence="9 10">KCTC 52763</strain>
    </source>
</reference>
<evidence type="ECO:0000256" key="2">
    <source>
        <dbReference type="ARBA" id="ARBA00004749"/>
    </source>
</evidence>
<dbReference type="AlphaFoldDB" id="A0A844ZV46"/>
<evidence type="ECO:0000313" key="9">
    <source>
        <dbReference type="EMBL" id="MXO91030.1"/>
    </source>
</evidence>
<evidence type="ECO:0000256" key="7">
    <source>
        <dbReference type="ARBA" id="ARBA00023033"/>
    </source>
</evidence>
<dbReference type="OrthoDB" id="9796623at2"/>
<dbReference type="UniPathway" id="UPA00232"/>
<feature type="domain" description="FAD-binding" evidence="8">
    <location>
        <begin position="3"/>
        <end position="335"/>
    </location>
</feature>
<dbReference type="EMBL" id="WTYX01000002">
    <property type="protein sequence ID" value="MXO91030.1"/>
    <property type="molecule type" value="Genomic_DNA"/>
</dbReference>
<comment type="caution">
    <text evidence="9">The sequence shown here is derived from an EMBL/GenBank/DDBJ whole genome shotgun (WGS) entry which is preliminary data.</text>
</comment>
<dbReference type="GO" id="GO:0006744">
    <property type="term" value="P:ubiquinone biosynthetic process"/>
    <property type="evidence" value="ECO:0007669"/>
    <property type="project" value="UniProtKB-UniPathway"/>
</dbReference>
<dbReference type="InterPro" id="IPR010971">
    <property type="entry name" value="UbiH/COQ6"/>
</dbReference>
<accession>A0A844ZV46</accession>
<dbReference type="NCBIfam" id="TIGR01988">
    <property type="entry name" value="Ubi-OHases"/>
    <property type="match status" value="1"/>
</dbReference>
<keyword evidence="4" id="KW-0285">Flavoprotein</keyword>